<dbReference type="Proteomes" id="UP001500751">
    <property type="component" value="Unassembled WGS sequence"/>
</dbReference>
<dbReference type="EMBL" id="BAAAQN010000007">
    <property type="protein sequence ID" value="GAA2021458.1"/>
    <property type="molecule type" value="Genomic_DNA"/>
</dbReference>
<name>A0ABN2TU35_9ACTN</name>
<evidence type="ECO:0000256" key="1">
    <source>
        <dbReference type="SAM" id="MobiDB-lite"/>
    </source>
</evidence>
<feature type="region of interest" description="Disordered" evidence="1">
    <location>
        <begin position="137"/>
        <end position="157"/>
    </location>
</feature>
<keyword evidence="3" id="KW-1185">Reference proteome</keyword>
<organism evidence="2 3">
    <name type="scientific">Catenulispora yoronensis</name>
    <dbReference type="NCBI Taxonomy" id="450799"/>
    <lineage>
        <taxon>Bacteria</taxon>
        <taxon>Bacillati</taxon>
        <taxon>Actinomycetota</taxon>
        <taxon>Actinomycetes</taxon>
        <taxon>Catenulisporales</taxon>
        <taxon>Catenulisporaceae</taxon>
        <taxon>Catenulispora</taxon>
    </lineage>
</organism>
<dbReference type="RefSeq" id="WP_344665052.1">
    <property type="nucleotide sequence ID" value="NZ_BAAAQN010000007.1"/>
</dbReference>
<reference evidence="2 3" key="1">
    <citation type="journal article" date="2019" name="Int. J. Syst. Evol. Microbiol.">
        <title>The Global Catalogue of Microorganisms (GCM) 10K type strain sequencing project: providing services to taxonomists for standard genome sequencing and annotation.</title>
        <authorList>
            <consortium name="The Broad Institute Genomics Platform"/>
            <consortium name="The Broad Institute Genome Sequencing Center for Infectious Disease"/>
            <person name="Wu L."/>
            <person name="Ma J."/>
        </authorList>
    </citation>
    <scope>NUCLEOTIDE SEQUENCE [LARGE SCALE GENOMIC DNA]</scope>
    <source>
        <strain evidence="2 3">JCM 16014</strain>
    </source>
</reference>
<proteinExistence type="predicted"/>
<accession>A0ABN2TU35</accession>
<comment type="caution">
    <text evidence="2">The sequence shown here is derived from an EMBL/GenBank/DDBJ whole genome shotgun (WGS) entry which is preliminary data.</text>
</comment>
<evidence type="ECO:0000313" key="3">
    <source>
        <dbReference type="Proteomes" id="UP001500751"/>
    </source>
</evidence>
<protein>
    <submittedName>
        <fullName evidence="2">Uncharacterized protein</fullName>
    </submittedName>
</protein>
<feature type="compositionally biased region" description="Polar residues" evidence="1">
    <location>
        <begin position="141"/>
        <end position="157"/>
    </location>
</feature>
<evidence type="ECO:0000313" key="2">
    <source>
        <dbReference type="EMBL" id="GAA2021458.1"/>
    </source>
</evidence>
<gene>
    <name evidence="2" type="ORF">GCM10009839_18130</name>
</gene>
<sequence>MRRELAGALMRWRRRAALRMVSPTDRKLAETAADDAVQMAEQLVLGAWIAELHAATEDADTAVRAALHLRAMALSDLRQAQLSGIPQHIVDAQQAVEAADRDLAESRATQDGVRDLLARELADQPCASQVRLLPDRRTARETTAFQRTGRSTTARRT</sequence>